<evidence type="ECO:0000313" key="1">
    <source>
        <dbReference type="EMBL" id="TCK27405.1"/>
    </source>
</evidence>
<protein>
    <recommendedName>
        <fullName evidence="3">HAD superfamily hydrolase (TIGR01484 family)</fullName>
    </recommendedName>
</protein>
<dbReference type="AlphaFoldDB" id="A0A4R1I1H3"/>
<keyword evidence="2" id="KW-1185">Reference proteome</keyword>
<dbReference type="Pfam" id="PF08282">
    <property type="entry name" value="Hydrolase_3"/>
    <property type="match status" value="1"/>
</dbReference>
<name>A0A4R1I1H3_PSEEN</name>
<dbReference type="GO" id="GO:0005829">
    <property type="term" value="C:cytosol"/>
    <property type="evidence" value="ECO:0007669"/>
    <property type="project" value="TreeGrafter"/>
</dbReference>
<evidence type="ECO:0000313" key="2">
    <source>
        <dbReference type="Proteomes" id="UP000295560"/>
    </source>
</evidence>
<dbReference type="PANTHER" id="PTHR10000">
    <property type="entry name" value="PHOSPHOSERINE PHOSPHATASE"/>
    <property type="match status" value="1"/>
</dbReference>
<dbReference type="InterPro" id="IPR000150">
    <property type="entry name" value="Cof"/>
</dbReference>
<dbReference type="RefSeq" id="WP_243653494.1">
    <property type="nucleotide sequence ID" value="NZ_SMFZ01000001.1"/>
</dbReference>
<proteinExistence type="predicted"/>
<dbReference type="Gene3D" id="3.30.1240.10">
    <property type="match status" value="1"/>
</dbReference>
<dbReference type="InterPro" id="IPR006379">
    <property type="entry name" value="HAD-SF_hydro_IIB"/>
</dbReference>
<dbReference type="GO" id="GO:0000287">
    <property type="term" value="F:magnesium ion binding"/>
    <property type="evidence" value="ECO:0007669"/>
    <property type="project" value="TreeGrafter"/>
</dbReference>
<dbReference type="PANTHER" id="PTHR10000:SF8">
    <property type="entry name" value="HAD SUPERFAMILY HYDROLASE-LIKE, TYPE 3"/>
    <property type="match status" value="1"/>
</dbReference>
<dbReference type="InterPro" id="IPR036412">
    <property type="entry name" value="HAD-like_sf"/>
</dbReference>
<organism evidence="1 2">
    <name type="scientific">Pseudonocardia endophytica</name>
    <dbReference type="NCBI Taxonomy" id="401976"/>
    <lineage>
        <taxon>Bacteria</taxon>
        <taxon>Bacillati</taxon>
        <taxon>Actinomycetota</taxon>
        <taxon>Actinomycetes</taxon>
        <taxon>Pseudonocardiales</taxon>
        <taxon>Pseudonocardiaceae</taxon>
        <taxon>Pseudonocardia</taxon>
    </lineage>
</organism>
<dbReference type="Gene3D" id="3.40.50.1000">
    <property type="entry name" value="HAD superfamily/HAD-like"/>
    <property type="match status" value="1"/>
</dbReference>
<dbReference type="SFLD" id="SFLDS00003">
    <property type="entry name" value="Haloacid_Dehalogenase"/>
    <property type="match status" value="1"/>
</dbReference>
<dbReference type="Proteomes" id="UP000295560">
    <property type="component" value="Unassembled WGS sequence"/>
</dbReference>
<gene>
    <name evidence="1" type="ORF">EV378_3276</name>
</gene>
<dbReference type="EMBL" id="SMFZ01000001">
    <property type="protein sequence ID" value="TCK27405.1"/>
    <property type="molecule type" value="Genomic_DNA"/>
</dbReference>
<comment type="caution">
    <text evidence="1">The sequence shown here is derived from an EMBL/GenBank/DDBJ whole genome shotgun (WGS) entry which is preliminary data.</text>
</comment>
<dbReference type="NCBIfam" id="TIGR00099">
    <property type="entry name" value="Cof-subfamily"/>
    <property type="match status" value="1"/>
</dbReference>
<reference evidence="1 2" key="1">
    <citation type="submission" date="2019-03" db="EMBL/GenBank/DDBJ databases">
        <title>Sequencing the genomes of 1000 actinobacteria strains.</title>
        <authorList>
            <person name="Klenk H.-P."/>
        </authorList>
    </citation>
    <scope>NUCLEOTIDE SEQUENCE [LARGE SCALE GENOMIC DNA]</scope>
    <source>
        <strain evidence="1 2">DSM 44969</strain>
    </source>
</reference>
<dbReference type="InterPro" id="IPR023214">
    <property type="entry name" value="HAD_sf"/>
</dbReference>
<accession>A0A4R1I1H3</accession>
<dbReference type="CDD" id="cd07516">
    <property type="entry name" value="HAD_Pase"/>
    <property type="match status" value="1"/>
</dbReference>
<dbReference type="SFLD" id="SFLDG01140">
    <property type="entry name" value="C2.B:_Phosphomannomutase_and_P"/>
    <property type="match status" value="1"/>
</dbReference>
<dbReference type="NCBIfam" id="TIGR01484">
    <property type="entry name" value="HAD-SF-IIB"/>
    <property type="match status" value="1"/>
</dbReference>
<dbReference type="GO" id="GO:0016791">
    <property type="term" value="F:phosphatase activity"/>
    <property type="evidence" value="ECO:0007669"/>
    <property type="project" value="UniProtKB-ARBA"/>
</dbReference>
<evidence type="ECO:0008006" key="3">
    <source>
        <dbReference type="Google" id="ProtNLM"/>
    </source>
</evidence>
<sequence length="284" mass="29507">MISPEESVADARPVGAPRLVATDVDGTLLGDDSEISARTAAVIERLVAGGTAFALVTGRPPRWIPPIAAKLPDGLVHWCVCANGAVLYDAVADEVLDARTLAPEAVHTVAATATELFPGCGLGIERVGSAATGTFDEFLAEPGYVHAWGESDAGPATRDELLARPVTKLLIRSPELSSEQMMRALAPRVGDLADLTFSHPNGLIEASAPGVTKATGLSGLADRLGIARSDVVAFGDMPNDREMLGWAGRGVAMGNAHPDLLALADEVTAPNSSDGVAEVLERWF</sequence>
<dbReference type="SUPFAM" id="SSF56784">
    <property type="entry name" value="HAD-like"/>
    <property type="match status" value="1"/>
</dbReference>